<keyword evidence="1" id="KW-0812">Transmembrane</keyword>
<dbReference type="AlphaFoldDB" id="A0A2M7XGY5"/>
<proteinExistence type="predicted"/>
<comment type="caution">
    <text evidence="2">The sequence shown here is derived from an EMBL/GenBank/DDBJ whole genome shotgun (WGS) entry which is preliminary data.</text>
</comment>
<keyword evidence="1" id="KW-0472">Membrane</keyword>
<protein>
    <submittedName>
        <fullName evidence="2">Uncharacterized protein</fullName>
    </submittedName>
</protein>
<reference evidence="3" key="1">
    <citation type="submission" date="2017-09" db="EMBL/GenBank/DDBJ databases">
        <title>Depth-based differentiation of microbial function through sediment-hosted aquifers and enrichment of novel symbionts in the deep terrestrial subsurface.</title>
        <authorList>
            <person name="Probst A.J."/>
            <person name="Ladd B."/>
            <person name="Jarett J.K."/>
            <person name="Geller-Mcgrath D.E."/>
            <person name="Sieber C.M.K."/>
            <person name="Emerson J.B."/>
            <person name="Anantharaman K."/>
            <person name="Thomas B.C."/>
            <person name="Malmstrom R."/>
            <person name="Stieglmeier M."/>
            <person name="Klingl A."/>
            <person name="Woyke T."/>
            <person name="Ryan C.M."/>
            <person name="Banfield J.F."/>
        </authorList>
    </citation>
    <scope>NUCLEOTIDE SEQUENCE [LARGE SCALE GENOMIC DNA]</scope>
</reference>
<feature type="transmembrane region" description="Helical" evidence="1">
    <location>
        <begin position="34"/>
        <end position="59"/>
    </location>
</feature>
<evidence type="ECO:0000313" key="3">
    <source>
        <dbReference type="Proteomes" id="UP000231263"/>
    </source>
</evidence>
<evidence type="ECO:0000256" key="1">
    <source>
        <dbReference type="SAM" id="Phobius"/>
    </source>
</evidence>
<feature type="transmembrane region" description="Helical" evidence="1">
    <location>
        <begin position="173"/>
        <end position="198"/>
    </location>
</feature>
<dbReference type="EMBL" id="PFWT01000001">
    <property type="protein sequence ID" value="PJA47137.1"/>
    <property type="molecule type" value="Genomic_DNA"/>
</dbReference>
<name>A0A2M7XGY5_9BACT</name>
<organism evidence="2 3">
    <name type="scientific">Candidatus Uhrbacteria bacterium CG_4_9_14_3_um_filter_41_35</name>
    <dbReference type="NCBI Taxonomy" id="1975034"/>
    <lineage>
        <taxon>Bacteria</taxon>
        <taxon>Candidatus Uhriibacteriota</taxon>
    </lineage>
</organism>
<feature type="transmembrane region" description="Helical" evidence="1">
    <location>
        <begin position="149"/>
        <end position="166"/>
    </location>
</feature>
<dbReference type="Proteomes" id="UP000231263">
    <property type="component" value="Unassembled WGS sequence"/>
</dbReference>
<feature type="transmembrane region" description="Helical" evidence="1">
    <location>
        <begin position="113"/>
        <end position="137"/>
    </location>
</feature>
<accession>A0A2M7XGY5</accession>
<gene>
    <name evidence="2" type="ORF">CO173_00150</name>
</gene>
<feature type="transmembrane region" description="Helical" evidence="1">
    <location>
        <begin position="79"/>
        <end position="101"/>
    </location>
</feature>
<evidence type="ECO:0000313" key="2">
    <source>
        <dbReference type="EMBL" id="PJA47137.1"/>
    </source>
</evidence>
<keyword evidence="1" id="KW-1133">Transmembrane helix</keyword>
<sequence length="205" mass="22886">MDKSIKNIWPDLKLRLNSFFSDYLRLFKASKSTAFLLFIVEVFLGLVVILEINVTIHLIDALIGGRALKIVTSDISDALNYQIALFVTLVPSLIIHNQFTGVAKKVGTTVRRFFLTASLFIVALPVAPLFLVSSLFVAYLVEYLNKRSVHWFFSALIVGITAKKFFDIIQISVYNGISVGGALYFGSALLIFTGSIALRPYLRQE</sequence>